<dbReference type="EMBL" id="CP021780">
    <property type="protein sequence ID" value="ASA22714.1"/>
    <property type="molecule type" value="Genomic_DNA"/>
</dbReference>
<name>A0A2Z2KAQ4_9BACL</name>
<sequence length="413" mass="47936">MFKKFKLFICLTIFLSILFPMLLISPNNAQAKYVKGYYRSNGTYVNGYYRSDTNSSYTPSNNYYRSDTNSSYTPSYEQSTQRSTSNYTVNLYKGNSYYKTVPSSNLVYIKGYYRTDGTFVRPHFRTHPNDFLTDNFSYLGLSTLKPLQSYSNFQYSDNPKIAVIENYLAYEVYEKSLSIEQLNDLKNYANLIYNENSGNSNILNTLDCGMKYYSSLGISNEIGLELSKFDINGKLTPSAYLSQILYQNNIYSFGEEDFYFFKAYAFSLAGSKDILYGKYYSDRAKEIGKYLYQRVGLSDPTLQIEMDLMQNFEYSGEEFQDIVEDLNQNYLHKYSENPPTDVNYYLDQVLTNNSKTKMTKTEYSQYEASLRILSYNKSLNSYLVKNGNILYNKAGLSTDQTINQISKDIIIFF</sequence>
<evidence type="ECO:0000313" key="3">
    <source>
        <dbReference type="EMBL" id="ASA22714.1"/>
    </source>
</evidence>
<evidence type="ECO:0000256" key="1">
    <source>
        <dbReference type="SAM" id="MobiDB-lite"/>
    </source>
</evidence>
<feature type="region of interest" description="Disordered" evidence="1">
    <location>
        <begin position="59"/>
        <end position="81"/>
    </location>
</feature>
<gene>
    <name evidence="3" type="ORF">B9T62_19095</name>
</gene>
<evidence type="ECO:0000313" key="4">
    <source>
        <dbReference type="Proteomes" id="UP000249890"/>
    </source>
</evidence>
<evidence type="ECO:0000256" key="2">
    <source>
        <dbReference type="SAM" id="SignalP"/>
    </source>
</evidence>
<feature type="signal peptide" evidence="2">
    <location>
        <begin position="1"/>
        <end position="31"/>
    </location>
</feature>
<accession>A0A2Z2KAQ4</accession>
<proteinExistence type="predicted"/>
<dbReference type="RefSeq" id="WP_087916712.1">
    <property type="nucleotide sequence ID" value="NZ_CP021780.1"/>
</dbReference>
<keyword evidence="4" id="KW-1185">Reference proteome</keyword>
<dbReference type="OrthoDB" id="965391at2"/>
<protein>
    <submittedName>
        <fullName evidence="3">Uncharacterized protein</fullName>
    </submittedName>
</protein>
<dbReference type="Proteomes" id="UP000249890">
    <property type="component" value="Chromosome"/>
</dbReference>
<reference evidence="3 4" key="1">
    <citation type="submission" date="2017-06" db="EMBL/GenBank/DDBJ databases">
        <title>Complete genome sequence of Paenibacillus donghaensis KCTC 13049T isolated from East Sea sediment, South Korea.</title>
        <authorList>
            <person name="Jung B.K."/>
            <person name="Hong S.-J."/>
            <person name="Shin J.-H."/>
        </authorList>
    </citation>
    <scope>NUCLEOTIDE SEQUENCE [LARGE SCALE GENOMIC DNA]</scope>
    <source>
        <strain evidence="3 4">KCTC 13049</strain>
    </source>
</reference>
<organism evidence="3 4">
    <name type="scientific">Paenibacillus donghaensis</name>
    <dbReference type="NCBI Taxonomy" id="414771"/>
    <lineage>
        <taxon>Bacteria</taxon>
        <taxon>Bacillati</taxon>
        <taxon>Bacillota</taxon>
        <taxon>Bacilli</taxon>
        <taxon>Bacillales</taxon>
        <taxon>Paenibacillaceae</taxon>
        <taxon>Paenibacillus</taxon>
    </lineage>
</organism>
<keyword evidence="2" id="KW-0732">Signal</keyword>
<dbReference type="AlphaFoldDB" id="A0A2Z2KAQ4"/>
<feature type="chain" id="PRO_5016410227" evidence="2">
    <location>
        <begin position="32"/>
        <end position="413"/>
    </location>
</feature>
<dbReference type="KEGG" id="pdh:B9T62_19095"/>